<proteinExistence type="predicted"/>
<name>A0A2R6NQP5_9APHY</name>
<dbReference type="EMBL" id="MLYV02000949">
    <property type="protein sequence ID" value="PSR74875.1"/>
    <property type="molecule type" value="Genomic_DNA"/>
</dbReference>
<dbReference type="AlphaFoldDB" id="A0A2R6NQP5"/>
<dbReference type="OrthoDB" id="2789130at2759"/>
<evidence type="ECO:0000313" key="3">
    <source>
        <dbReference type="Proteomes" id="UP000186601"/>
    </source>
</evidence>
<keyword evidence="3" id="KW-1185">Reference proteome</keyword>
<comment type="caution">
    <text evidence="2">The sequence shown here is derived from an EMBL/GenBank/DDBJ whole genome shotgun (WGS) entry which is preliminary data.</text>
</comment>
<protein>
    <submittedName>
        <fullName evidence="2">Uncharacterized protein</fullName>
    </submittedName>
</protein>
<feature type="compositionally biased region" description="Acidic residues" evidence="1">
    <location>
        <begin position="192"/>
        <end position="216"/>
    </location>
</feature>
<dbReference type="STRING" id="98765.A0A2R6NQP5"/>
<reference evidence="2 3" key="1">
    <citation type="submission" date="2018-02" db="EMBL/GenBank/DDBJ databases">
        <title>Genome sequence of the basidiomycete white-rot fungus Phlebia centrifuga.</title>
        <authorList>
            <person name="Granchi Z."/>
            <person name="Peng M."/>
            <person name="de Vries R.P."/>
            <person name="Hilden K."/>
            <person name="Makela M.R."/>
            <person name="Grigoriev I."/>
            <person name="Riley R."/>
        </authorList>
    </citation>
    <scope>NUCLEOTIDE SEQUENCE [LARGE SCALE GENOMIC DNA]</scope>
    <source>
        <strain evidence="2 3">FBCC195</strain>
    </source>
</reference>
<organism evidence="2 3">
    <name type="scientific">Hermanssonia centrifuga</name>
    <dbReference type="NCBI Taxonomy" id="98765"/>
    <lineage>
        <taxon>Eukaryota</taxon>
        <taxon>Fungi</taxon>
        <taxon>Dikarya</taxon>
        <taxon>Basidiomycota</taxon>
        <taxon>Agaricomycotina</taxon>
        <taxon>Agaricomycetes</taxon>
        <taxon>Polyporales</taxon>
        <taxon>Meruliaceae</taxon>
        <taxon>Hermanssonia</taxon>
    </lineage>
</organism>
<gene>
    <name evidence="2" type="ORF">PHLCEN_2v9490</name>
</gene>
<dbReference type="Proteomes" id="UP000186601">
    <property type="component" value="Unassembled WGS sequence"/>
</dbReference>
<evidence type="ECO:0000313" key="2">
    <source>
        <dbReference type="EMBL" id="PSR74875.1"/>
    </source>
</evidence>
<evidence type="ECO:0000256" key="1">
    <source>
        <dbReference type="SAM" id="MobiDB-lite"/>
    </source>
</evidence>
<feature type="region of interest" description="Disordered" evidence="1">
    <location>
        <begin position="192"/>
        <end position="220"/>
    </location>
</feature>
<accession>A0A2R6NQP5</accession>
<feature type="non-terminal residue" evidence="2">
    <location>
        <position position="1"/>
    </location>
</feature>
<sequence>LHKGVSKDHTVKWSTACVDGANNEVDRHFKAMLPHPDLRHFKRGISLILQWTGDEYKNMEKIFVGVVAGAADPEVVHATHTKESLTNLEDAWEAFHKHKAVFIKQGIRKLFNILKLHSMIHYVQSIQLLGSADGYNTEGPKRLHIDFAKLGYRASNCKQYVQQMTAWLEHQEAVRHFEAYLDWLEVSQWDAEEIEDSSDNEEPEDNVEIEEIEESEMVTQGSLRTTHCTYKIAKKPPFP</sequence>